<sequence length="256" mass="28452">MKIHHIFYCLFAFIWAIPSCNKEKKCSKNSEEIPLYAEKKTVVVGWPIKLSTPADDYDQYDYHWKGPHVDLLKPETDNQPNVYVKESADFSDAGTYSVEVIDGKCIKKRGTVQITVIDPPSEPCTVQNNYATPTIVLGVGGVTYTSIQEYTQFPPVYFIEATSGPSTALTFTFRNGGVQPKLGVYKSNGQSSPDGEDQEELSVTINSGFYEFVMKAGFEVYVTRVNGKLHLAFCDAEFDNPLSNDQLILSGSITLP</sequence>
<dbReference type="Proteomes" id="UP000316008">
    <property type="component" value="Unassembled WGS sequence"/>
</dbReference>
<comment type="caution">
    <text evidence="1">The sequence shown here is derived from an EMBL/GenBank/DDBJ whole genome shotgun (WGS) entry which is preliminary data.</text>
</comment>
<name>A0A556N5W3_9FLAO</name>
<protein>
    <submittedName>
        <fullName evidence="1">Uncharacterized protein</fullName>
    </submittedName>
</protein>
<evidence type="ECO:0000313" key="2">
    <source>
        <dbReference type="Proteomes" id="UP000316008"/>
    </source>
</evidence>
<dbReference type="OrthoDB" id="601690at2"/>
<evidence type="ECO:0000313" key="1">
    <source>
        <dbReference type="EMBL" id="TSJ47580.1"/>
    </source>
</evidence>
<organism evidence="1 2">
    <name type="scientific">Fluviicola chungangensis</name>
    <dbReference type="NCBI Taxonomy" id="2597671"/>
    <lineage>
        <taxon>Bacteria</taxon>
        <taxon>Pseudomonadati</taxon>
        <taxon>Bacteroidota</taxon>
        <taxon>Flavobacteriia</taxon>
        <taxon>Flavobacteriales</taxon>
        <taxon>Crocinitomicaceae</taxon>
        <taxon>Fluviicola</taxon>
    </lineage>
</organism>
<keyword evidence="2" id="KW-1185">Reference proteome</keyword>
<accession>A0A556N5W3</accession>
<dbReference type="AlphaFoldDB" id="A0A556N5W3"/>
<dbReference type="RefSeq" id="WP_144331116.1">
    <property type="nucleotide sequence ID" value="NZ_VLPL01000001.1"/>
</dbReference>
<reference evidence="1 2" key="1">
    <citation type="submission" date="2019-07" db="EMBL/GenBank/DDBJ databases">
        <authorList>
            <person name="Huq M.A."/>
        </authorList>
    </citation>
    <scope>NUCLEOTIDE SEQUENCE [LARGE SCALE GENOMIC DNA]</scope>
    <source>
        <strain evidence="1 2">MAH-3</strain>
    </source>
</reference>
<gene>
    <name evidence="1" type="ORF">FO442_00185</name>
</gene>
<proteinExistence type="predicted"/>
<dbReference type="EMBL" id="VLPL01000001">
    <property type="protein sequence ID" value="TSJ47580.1"/>
    <property type="molecule type" value="Genomic_DNA"/>
</dbReference>